<feature type="transmembrane region" description="Helical" evidence="7">
    <location>
        <begin position="149"/>
        <end position="170"/>
    </location>
</feature>
<comment type="similarity">
    <text evidence="2 7">Belongs to the UPF0056 (MarC) family.</text>
</comment>
<organism evidence="8 9">
    <name type="scientific">Venenivibrio stagnispumantis</name>
    <dbReference type="NCBI Taxonomy" id="407998"/>
    <lineage>
        <taxon>Bacteria</taxon>
        <taxon>Pseudomonadati</taxon>
        <taxon>Aquificota</taxon>
        <taxon>Aquificia</taxon>
        <taxon>Aquificales</taxon>
        <taxon>Hydrogenothermaceae</taxon>
        <taxon>Venenivibrio</taxon>
    </lineage>
</organism>
<dbReference type="EMBL" id="FXTX01000005">
    <property type="protein sequence ID" value="SMP07642.1"/>
    <property type="molecule type" value="Genomic_DNA"/>
</dbReference>
<proteinExistence type="inferred from homology"/>
<comment type="subcellular location">
    <subcellularLocation>
        <location evidence="1 7">Cell membrane</location>
        <topology evidence="1 7">Multi-pass membrane protein</topology>
    </subcellularLocation>
</comment>
<keyword evidence="6 7" id="KW-0472">Membrane</keyword>
<dbReference type="PANTHER" id="PTHR33508:SF1">
    <property type="entry name" value="UPF0056 MEMBRANE PROTEIN YHCE"/>
    <property type="match status" value="1"/>
</dbReference>
<feature type="transmembrane region" description="Helical" evidence="7">
    <location>
        <begin position="191"/>
        <end position="212"/>
    </location>
</feature>
<dbReference type="PANTHER" id="PTHR33508">
    <property type="entry name" value="UPF0056 MEMBRANE PROTEIN YHCE"/>
    <property type="match status" value="1"/>
</dbReference>
<comment type="caution">
    <text evidence="8">The sequence shown here is derived from an EMBL/GenBank/DDBJ whole genome shotgun (WGS) entry which is preliminary data.</text>
</comment>
<evidence type="ECO:0000256" key="5">
    <source>
        <dbReference type="ARBA" id="ARBA00022989"/>
    </source>
</evidence>
<accession>A0AA45WKM4</accession>
<keyword evidence="5 7" id="KW-1133">Transmembrane helix</keyword>
<evidence type="ECO:0000256" key="2">
    <source>
        <dbReference type="ARBA" id="ARBA00009784"/>
    </source>
</evidence>
<gene>
    <name evidence="8" type="ORF">SAMN06264868_10536</name>
</gene>
<dbReference type="InterPro" id="IPR002771">
    <property type="entry name" value="Multi_antbiot-R_MarC"/>
</dbReference>
<dbReference type="Pfam" id="PF01914">
    <property type="entry name" value="MarC"/>
    <property type="match status" value="1"/>
</dbReference>
<evidence type="ECO:0000256" key="7">
    <source>
        <dbReference type="RuleBase" id="RU362048"/>
    </source>
</evidence>
<evidence type="ECO:0000313" key="8">
    <source>
        <dbReference type="EMBL" id="SMP07642.1"/>
    </source>
</evidence>
<reference evidence="8" key="1">
    <citation type="submission" date="2017-05" db="EMBL/GenBank/DDBJ databases">
        <authorList>
            <person name="Varghese N."/>
            <person name="Submissions S."/>
        </authorList>
    </citation>
    <scope>NUCLEOTIDE SEQUENCE</scope>
    <source>
        <strain evidence="8">DSM 18763</strain>
    </source>
</reference>
<feature type="transmembrane region" description="Helical" evidence="7">
    <location>
        <begin position="48"/>
        <end position="71"/>
    </location>
</feature>
<keyword evidence="3" id="KW-1003">Cell membrane</keyword>
<feature type="transmembrane region" description="Helical" evidence="7">
    <location>
        <begin position="122"/>
        <end position="143"/>
    </location>
</feature>
<evidence type="ECO:0000256" key="4">
    <source>
        <dbReference type="ARBA" id="ARBA00022692"/>
    </source>
</evidence>
<feature type="transmembrane region" description="Helical" evidence="7">
    <location>
        <begin position="12"/>
        <end position="36"/>
    </location>
</feature>
<name>A0AA45WKM4_9AQUI</name>
<dbReference type="Proteomes" id="UP001157947">
    <property type="component" value="Unassembled WGS sequence"/>
</dbReference>
<evidence type="ECO:0000256" key="3">
    <source>
        <dbReference type="ARBA" id="ARBA00022475"/>
    </source>
</evidence>
<evidence type="ECO:0000256" key="1">
    <source>
        <dbReference type="ARBA" id="ARBA00004651"/>
    </source>
</evidence>
<comment type="caution">
    <text evidence="7">Lacks conserved residue(s) required for the propagation of feature annotation.</text>
</comment>
<evidence type="ECO:0000256" key="6">
    <source>
        <dbReference type="ARBA" id="ARBA00023136"/>
    </source>
</evidence>
<dbReference type="AlphaFoldDB" id="A0AA45WKM4"/>
<evidence type="ECO:0000313" key="9">
    <source>
        <dbReference type="Proteomes" id="UP001157947"/>
    </source>
</evidence>
<dbReference type="NCBIfam" id="TIGR00427">
    <property type="entry name" value="NAAT family transporter"/>
    <property type="match status" value="1"/>
</dbReference>
<keyword evidence="4 7" id="KW-0812">Transmembrane</keyword>
<dbReference type="GO" id="GO:0005886">
    <property type="term" value="C:plasma membrane"/>
    <property type="evidence" value="ECO:0007669"/>
    <property type="project" value="UniProtKB-SubCell"/>
</dbReference>
<dbReference type="RefSeq" id="WP_265134016.1">
    <property type="nucleotide sequence ID" value="NZ_FXTX01000005.1"/>
</dbReference>
<protein>
    <recommendedName>
        <fullName evidence="7">UPF0056 membrane protein</fullName>
    </recommendedName>
</protein>
<sequence>METNILNEMKILLHFIISLLTILNPIEAAAIMLSLIPLSTPRRKIHSISLKASLTVLIASLLTIFVGNYIFKLFGIDIDSIKVIGGIVLLKIALDMALGKISETNHSEEKTEESKEIDDISIIPLGIPILFGPGVIATLIVFYEEVSTLLDLVLLIISIFISSLTVFYTLKNAVILNRFLGITGIKITARIMGLIVGAIASQFIISGVKALWNLY</sequence>
<keyword evidence="9" id="KW-1185">Reference proteome</keyword>